<protein>
    <submittedName>
        <fullName evidence="1">Uncharacterized protein</fullName>
    </submittedName>
</protein>
<dbReference type="Proteomes" id="UP000011682">
    <property type="component" value="Unassembled WGS sequence"/>
</dbReference>
<sequence>MAVSLVQQVVRRVAGGRTVRRIHGAFLGCSSGRFNNGRTAPPWGVVCVSVVTCLGVPRLQGGWRFQREE</sequence>
<evidence type="ECO:0000313" key="2">
    <source>
        <dbReference type="Proteomes" id="UP000011682"/>
    </source>
</evidence>
<proteinExistence type="predicted"/>
<reference evidence="1" key="1">
    <citation type="submission" date="2013-05" db="EMBL/GenBank/DDBJ databases">
        <title>Genome assembly of Cystobacter fuscus DSM 2262.</title>
        <authorList>
            <person name="Sharma G."/>
            <person name="Khatri I."/>
            <person name="Kaur C."/>
            <person name="Mayilraj S."/>
            <person name="Subramanian S."/>
        </authorList>
    </citation>
    <scope>NUCLEOTIDE SEQUENCE [LARGE SCALE GENOMIC DNA]</scope>
    <source>
        <strain evidence="1">DSM 2262</strain>
    </source>
</reference>
<gene>
    <name evidence="1" type="ORF">D187_003680</name>
</gene>
<name>S9QBN1_CYSF2</name>
<evidence type="ECO:0000313" key="1">
    <source>
        <dbReference type="EMBL" id="EPX58719.1"/>
    </source>
</evidence>
<accession>S9QBN1</accession>
<dbReference type="AlphaFoldDB" id="S9QBN1"/>
<dbReference type="EMBL" id="ANAH02000022">
    <property type="protein sequence ID" value="EPX58719.1"/>
    <property type="molecule type" value="Genomic_DNA"/>
</dbReference>
<organism evidence="1 2">
    <name type="scientific">Cystobacter fuscus (strain ATCC 25194 / DSM 2262 / NBRC 100088 / M29)</name>
    <dbReference type="NCBI Taxonomy" id="1242864"/>
    <lineage>
        <taxon>Bacteria</taxon>
        <taxon>Pseudomonadati</taxon>
        <taxon>Myxococcota</taxon>
        <taxon>Myxococcia</taxon>
        <taxon>Myxococcales</taxon>
        <taxon>Cystobacterineae</taxon>
        <taxon>Archangiaceae</taxon>
        <taxon>Cystobacter</taxon>
    </lineage>
</organism>
<comment type="caution">
    <text evidence="1">The sequence shown here is derived from an EMBL/GenBank/DDBJ whole genome shotgun (WGS) entry which is preliminary data.</text>
</comment>
<keyword evidence="2" id="KW-1185">Reference proteome</keyword>